<dbReference type="GO" id="GO:0005886">
    <property type="term" value="C:plasma membrane"/>
    <property type="evidence" value="ECO:0007669"/>
    <property type="project" value="UniProtKB-SubCell"/>
</dbReference>
<dbReference type="GO" id="GO:0008441">
    <property type="term" value="F:3'(2'),5'-bisphosphate nucleotidase activity"/>
    <property type="evidence" value="ECO:0007669"/>
    <property type="project" value="UniProtKB-UniRule"/>
</dbReference>
<dbReference type="AlphaFoldDB" id="A0A0A3XIZ6"/>
<organism evidence="3 4">
    <name type="scientific">Bradyrhizobium japonicum</name>
    <dbReference type="NCBI Taxonomy" id="375"/>
    <lineage>
        <taxon>Bacteria</taxon>
        <taxon>Pseudomonadati</taxon>
        <taxon>Pseudomonadota</taxon>
        <taxon>Alphaproteobacteria</taxon>
        <taxon>Hyphomicrobiales</taxon>
        <taxon>Nitrobacteraceae</taxon>
        <taxon>Bradyrhizobium</taxon>
    </lineage>
</organism>
<evidence type="ECO:0000256" key="2">
    <source>
        <dbReference type="PIRSR" id="PIRSR600760-2"/>
    </source>
</evidence>
<feature type="binding site" evidence="1">
    <location>
        <position position="74"/>
    </location>
    <ligand>
        <name>substrate</name>
    </ligand>
</feature>
<feature type="binding site" evidence="1">
    <location>
        <position position="94"/>
    </location>
    <ligand>
        <name>Mg(2+)</name>
        <dbReference type="ChEBI" id="CHEBI:18420"/>
        <label>1</label>
    </ligand>
</feature>
<dbReference type="GO" id="GO:0000287">
    <property type="term" value="F:magnesium ion binding"/>
    <property type="evidence" value="ECO:0007669"/>
    <property type="project" value="UniProtKB-UniRule"/>
</dbReference>
<dbReference type="STRING" id="375.BKD09_RS40415"/>
<keyword evidence="1 2" id="KW-0460">Magnesium</keyword>
<comment type="function">
    <text evidence="1">Converts adenosine-3',5'-bisphosphate (PAP) to AMP.</text>
</comment>
<comment type="similarity">
    <text evidence="1">Belongs to the inositol monophosphatase superfamily. CysQ family.</text>
</comment>
<comment type="subcellular location">
    <subcellularLocation>
        <location evidence="1">Cell inner membrane</location>
        <topology evidence="1">Peripheral membrane protein</topology>
        <orientation evidence="1">Cytoplasmic side</orientation>
    </subcellularLocation>
</comment>
<gene>
    <name evidence="1" type="primary">cysQ</name>
    <name evidence="3" type="ORF">MA20_46315</name>
</gene>
<dbReference type="InterPro" id="IPR006240">
    <property type="entry name" value="CysQ"/>
</dbReference>
<feature type="binding site" evidence="1">
    <location>
        <begin position="94"/>
        <end position="97"/>
    </location>
    <ligand>
        <name>substrate</name>
    </ligand>
</feature>
<dbReference type="Gene3D" id="3.40.190.80">
    <property type="match status" value="1"/>
</dbReference>
<dbReference type="Proteomes" id="UP000030377">
    <property type="component" value="Unassembled WGS sequence"/>
</dbReference>
<feature type="binding site" evidence="2">
    <location>
        <position position="92"/>
    </location>
    <ligand>
        <name>Mg(2+)</name>
        <dbReference type="ChEBI" id="CHEBI:18420"/>
        <label>1</label>
        <note>catalytic</note>
    </ligand>
</feature>
<keyword evidence="1 2" id="KW-0479">Metal-binding</keyword>
<dbReference type="PANTHER" id="PTHR43028:SF5">
    <property type="entry name" value="3'(2'),5'-BISPHOSPHATE NUCLEOTIDASE 1"/>
    <property type="match status" value="1"/>
</dbReference>
<protein>
    <recommendedName>
        <fullName evidence="1">3'(2'),5'-bisphosphate nucleotidase CysQ</fullName>
        <ecNumber evidence="1">3.1.3.7</ecNumber>
    </recommendedName>
    <alternativeName>
        <fullName evidence="1">3'(2'),5-bisphosphonucleoside 3'(2')-phosphohydrolase</fullName>
    </alternativeName>
    <alternativeName>
        <fullName evidence="1">3'-phosphoadenosine 5'-phosphate phosphatase</fullName>
        <shortName evidence="1">PAP phosphatase</shortName>
    </alternativeName>
</protein>
<evidence type="ECO:0000313" key="4">
    <source>
        <dbReference type="Proteomes" id="UP000030377"/>
    </source>
</evidence>
<comment type="catalytic activity">
    <reaction evidence="1">
        <text>adenosine 3',5'-bisphosphate + H2O = AMP + phosphate</text>
        <dbReference type="Rhea" id="RHEA:10040"/>
        <dbReference type="ChEBI" id="CHEBI:15377"/>
        <dbReference type="ChEBI" id="CHEBI:43474"/>
        <dbReference type="ChEBI" id="CHEBI:58343"/>
        <dbReference type="ChEBI" id="CHEBI:456215"/>
        <dbReference type="EC" id="3.1.3.7"/>
    </reaction>
</comment>
<comment type="caution">
    <text evidence="3">The sequence shown here is derived from an EMBL/GenBank/DDBJ whole genome shotgun (WGS) entry which is preliminary data.</text>
</comment>
<keyword evidence="1" id="KW-0378">Hydrolase</keyword>
<keyword evidence="1" id="KW-1003">Cell membrane</keyword>
<sequence length="274" mass="28842">MKRIIDGPAASLLMEPLTALVVKAGEAILAVNRAAMRVDGKHDGSPVTEADLAADRIIADGLAQIAADVPTLSEERTQLASPPFRDSFFLIDPLDGTKEFVAGRDEFTVNLALVTEGVPLLGIVAAPALGLLWRGIIGRGAERVRFDGVNIGAAEPVRTRTLPTQGEPWIAAVSRSHGDLRSEAFIDGRPNAVRKTVGSAVKFGRIAEGSADIYPRFGPTCEWDVGAGCAVVTAAGGKVTDGKGGELRFGQRGDTGFIIPEFIAWGDPRAAGRY</sequence>
<feature type="binding site" evidence="1">
    <location>
        <position position="74"/>
    </location>
    <ligand>
        <name>Mg(2+)</name>
        <dbReference type="ChEBI" id="CHEBI:18420"/>
        <label>1</label>
    </ligand>
</feature>
<evidence type="ECO:0000313" key="3">
    <source>
        <dbReference type="EMBL" id="KGT73131.1"/>
    </source>
</evidence>
<feature type="binding site" evidence="1">
    <location>
        <position position="92"/>
    </location>
    <ligand>
        <name>Mg(2+)</name>
        <dbReference type="ChEBI" id="CHEBI:18420"/>
        <label>2</label>
    </ligand>
</feature>
<dbReference type="HAMAP" id="MF_02095">
    <property type="entry name" value="CysQ"/>
    <property type="match status" value="1"/>
</dbReference>
<comment type="cofactor">
    <cofactor evidence="1 2">
        <name>Mg(2+)</name>
        <dbReference type="ChEBI" id="CHEBI:18420"/>
    </cofactor>
</comment>
<proteinExistence type="inferred from homology"/>
<feature type="binding site" evidence="2">
    <location>
        <position position="224"/>
    </location>
    <ligand>
        <name>Mg(2+)</name>
        <dbReference type="ChEBI" id="CHEBI:18420"/>
        <label>1</label>
        <note>catalytic</note>
    </ligand>
</feature>
<accession>A0A0A3XIZ6</accession>
<dbReference type="SUPFAM" id="SSF56655">
    <property type="entry name" value="Carbohydrate phosphatase"/>
    <property type="match status" value="1"/>
</dbReference>
<dbReference type="EC" id="3.1.3.7" evidence="1"/>
<keyword evidence="1" id="KW-0997">Cell inner membrane</keyword>
<feature type="binding site" evidence="2">
    <location>
        <position position="74"/>
    </location>
    <ligand>
        <name>Mg(2+)</name>
        <dbReference type="ChEBI" id="CHEBI:18420"/>
        <label>1</label>
        <note>catalytic</note>
    </ligand>
</feature>
<keyword evidence="1" id="KW-0472">Membrane</keyword>
<feature type="binding site" evidence="1">
    <location>
        <position position="95"/>
    </location>
    <ligand>
        <name>Mg(2+)</name>
        <dbReference type="ChEBI" id="CHEBI:18420"/>
        <label>2</label>
    </ligand>
</feature>
<dbReference type="InterPro" id="IPR050725">
    <property type="entry name" value="CysQ/Inositol_MonoPase"/>
</dbReference>
<evidence type="ECO:0000256" key="1">
    <source>
        <dbReference type="HAMAP-Rule" id="MF_02095"/>
    </source>
</evidence>
<dbReference type="EMBL" id="JRPN01000067">
    <property type="protein sequence ID" value="KGT73131.1"/>
    <property type="molecule type" value="Genomic_DNA"/>
</dbReference>
<feature type="binding site" evidence="1">
    <location>
        <position position="224"/>
    </location>
    <ligand>
        <name>substrate</name>
    </ligand>
</feature>
<feature type="binding site" evidence="2">
    <location>
        <position position="94"/>
    </location>
    <ligand>
        <name>Mg(2+)</name>
        <dbReference type="ChEBI" id="CHEBI:18420"/>
        <label>1</label>
        <note>catalytic</note>
    </ligand>
</feature>
<dbReference type="PANTHER" id="PTHR43028">
    <property type="entry name" value="3'(2'),5'-BISPHOSPHATE NUCLEOTIDASE 1"/>
    <property type="match status" value="1"/>
</dbReference>
<dbReference type="InterPro" id="IPR000760">
    <property type="entry name" value="Inositol_monophosphatase-like"/>
</dbReference>
<feature type="binding site" evidence="1">
    <location>
        <position position="92"/>
    </location>
    <ligand>
        <name>Mg(2+)</name>
        <dbReference type="ChEBI" id="CHEBI:18420"/>
        <label>1</label>
    </ligand>
</feature>
<dbReference type="GO" id="GO:0050427">
    <property type="term" value="P:3'-phosphoadenosine 5'-phosphosulfate metabolic process"/>
    <property type="evidence" value="ECO:0007669"/>
    <property type="project" value="TreeGrafter"/>
</dbReference>
<name>A0A0A3XIZ6_BRAJP</name>
<dbReference type="GO" id="GO:0000103">
    <property type="term" value="P:sulfate assimilation"/>
    <property type="evidence" value="ECO:0007669"/>
    <property type="project" value="TreeGrafter"/>
</dbReference>
<reference evidence="3 4" key="1">
    <citation type="submission" date="2014-09" db="EMBL/GenBank/DDBJ databases">
        <title>Draft genome of Bradyrhizobium japonicum Is-34.</title>
        <authorList>
            <person name="Tsurumaru H."/>
            <person name="Yamakawa T."/>
            <person name="Hashimoto S."/>
            <person name="Okizaki K."/>
            <person name="Kanesaki Y."/>
            <person name="Yoshikawa H."/>
            <person name="Yajima S."/>
        </authorList>
    </citation>
    <scope>NUCLEOTIDE SEQUENCE [LARGE SCALE GENOMIC DNA]</scope>
    <source>
        <strain evidence="3 4">Is-34</strain>
    </source>
</reference>
<feature type="binding site" evidence="2">
    <location>
        <position position="95"/>
    </location>
    <ligand>
        <name>Mg(2+)</name>
        <dbReference type="ChEBI" id="CHEBI:18420"/>
        <label>1</label>
        <note>catalytic</note>
    </ligand>
</feature>
<dbReference type="PRINTS" id="PR00377">
    <property type="entry name" value="IMPHPHTASES"/>
</dbReference>
<dbReference type="Pfam" id="PF00459">
    <property type="entry name" value="Inositol_P"/>
    <property type="match status" value="1"/>
</dbReference>
<feature type="binding site" evidence="1">
    <location>
        <position position="224"/>
    </location>
    <ligand>
        <name>Mg(2+)</name>
        <dbReference type="ChEBI" id="CHEBI:18420"/>
        <label>2</label>
    </ligand>
</feature>
<dbReference type="Gene3D" id="3.30.540.10">
    <property type="entry name" value="Fructose-1,6-Bisphosphatase, subunit A, domain 1"/>
    <property type="match status" value="1"/>
</dbReference>
<dbReference type="CDD" id="cd01638">
    <property type="entry name" value="CysQ"/>
    <property type="match status" value="1"/>
</dbReference>